<dbReference type="Proteomes" id="UP000324222">
    <property type="component" value="Unassembled WGS sequence"/>
</dbReference>
<feature type="region of interest" description="Disordered" evidence="1">
    <location>
        <begin position="1"/>
        <end position="57"/>
    </location>
</feature>
<dbReference type="AlphaFoldDB" id="A0A5B7D4A0"/>
<organism evidence="2 3">
    <name type="scientific">Portunus trituberculatus</name>
    <name type="common">Swimming crab</name>
    <name type="synonym">Neptunus trituberculatus</name>
    <dbReference type="NCBI Taxonomy" id="210409"/>
    <lineage>
        <taxon>Eukaryota</taxon>
        <taxon>Metazoa</taxon>
        <taxon>Ecdysozoa</taxon>
        <taxon>Arthropoda</taxon>
        <taxon>Crustacea</taxon>
        <taxon>Multicrustacea</taxon>
        <taxon>Malacostraca</taxon>
        <taxon>Eumalacostraca</taxon>
        <taxon>Eucarida</taxon>
        <taxon>Decapoda</taxon>
        <taxon>Pleocyemata</taxon>
        <taxon>Brachyura</taxon>
        <taxon>Eubrachyura</taxon>
        <taxon>Portunoidea</taxon>
        <taxon>Portunidae</taxon>
        <taxon>Portuninae</taxon>
        <taxon>Portunus</taxon>
    </lineage>
</organism>
<proteinExistence type="predicted"/>
<gene>
    <name evidence="2" type="ORF">E2C01_007445</name>
</gene>
<sequence length="149" mass="16834">MKEVGERKDQWKRTGGEKYGTGSATRRPPPEITLARHEVPVSPRPPDPRPSNNFPPRTFRGINFRQEYSHRHLVKWNSRLGLRGAGGKMVTLVDGRWWGGGGFVGDGVRESPRQVFVVLAGVFTVITFSYTRDIVGPEEEEEQEVKEGF</sequence>
<protein>
    <submittedName>
        <fullName evidence="2">Uncharacterized protein</fullName>
    </submittedName>
</protein>
<accession>A0A5B7D4A0</accession>
<name>A0A5B7D4A0_PORTR</name>
<reference evidence="2 3" key="1">
    <citation type="submission" date="2019-05" db="EMBL/GenBank/DDBJ databases">
        <title>Another draft genome of Portunus trituberculatus and its Hox gene families provides insights of decapod evolution.</title>
        <authorList>
            <person name="Jeong J.-H."/>
            <person name="Song I."/>
            <person name="Kim S."/>
            <person name="Choi T."/>
            <person name="Kim D."/>
            <person name="Ryu S."/>
            <person name="Kim W."/>
        </authorList>
    </citation>
    <scope>NUCLEOTIDE SEQUENCE [LARGE SCALE GENOMIC DNA]</scope>
    <source>
        <tissue evidence="2">Muscle</tissue>
    </source>
</reference>
<evidence type="ECO:0000256" key="1">
    <source>
        <dbReference type="SAM" id="MobiDB-lite"/>
    </source>
</evidence>
<comment type="caution">
    <text evidence="2">The sequence shown here is derived from an EMBL/GenBank/DDBJ whole genome shotgun (WGS) entry which is preliminary data.</text>
</comment>
<evidence type="ECO:0000313" key="2">
    <source>
        <dbReference type="EMBL" id="MPC14673.1"/>
    </source>
</evidence>
<feature type="compositionally biased region" description="Basic and acidic residues" evidence="1">
    <location>
        <begin position="1"/>
        <end position="16"/>
    </location>
</feature>
<keyword evidence="3" id="KW-1185">Reference proteome</keyword>
<dbReference type="EMBL" id="VSRR010000371">
    <property type="protein sequence ID" value="MPC14673.1"/>
    <property type="molecule type" value="Genomic_DNA"/>
</dbReference>
<evidence type="ECO:0000313" key="3">
    <source>
        <dbReference type="Proteomes" id="UP000324222"/>
    </source>
</evidence>